<feature type="region of interest" description="Disordered" evidence="1">
    <location>
        <begin position="86"/>
        <end position="118"/>
    </location>
</feature>
<proteinExistence type="predicted"/>
<reference evidence="2 3" key="1">
    <citation type="journal article" date="2015" name="Proc. Natl. Acad. Sci. U.S.A.">
        <title>The resurrection genome of Boea hygrometrica: A blueprint for survival of dehydration.</title>
        <authorList>
            <person name="Xiao L."/>
            <person name="Yang G."/>
            <person name="Zhang L."/>
            <person name="Yang X."/>
            <person name="Zhao S."/>
            <person name="Ji Z."/>
            <person name="Zhou Q."/>
            <person name="Hu M."/>
            <person name="Wang Y."/>
            <person name="Chen M."/>
            <person name="Xu Y."/>
            <person name="Jin H."/>
            <person name="Xiao X."/>
            <person name="Hu G."/>
            <person name="Bao F."/>
            <person name="Hu Y."/>
            <person name="Wan P."/>
            <person name="Li L."/>
            <person name="Deng X."/>
            <person name="Kuang T."/>
            <person name="Xiang C."/>
            <person name="Zhu J.K."/>
            <person name="Oliver M.J."/>
            <person name="He Y."/>
        </authorList>
    </citation>
    <scope>NUCLEOTIDE SEQUENCE [LARGE SCALE GENOMIC DNA]</scope>
    <source>
        <strain evidence="3">cv. XS01</strain>
    </source>
</reference>
<dbReference type="Proteomes" id="UP000250235">
    <property type="component" value="Unassembled WGS sequence"/>
</dbReference>
<dbReference type="EMBL" id="KV003899">
    <property type="protein sequence ID" value="KZV36396.1"/>
    <property type="molecule type" value="Genomic_DNA"/>
</dbReference>
<accession>A0A2Z7BQ27</accession>
<feature type="compositionally biased region" description="Basic and acidic residues" evidence="1">
    <location>
        <begin position="86"/>
        <end position="95"/>
    </location>
</feature>
<name>A0A2Z7BQ27_9LAMI</name>
<gene>
    <name evidence="2" type="ORF">F511_03837</name>
</gene>
<feature type="compositionally biased region" description="Polar residues" evidence="1">
    <location>
        <begin position="97"/>
        <end position="113"/>
    </location>
</feature>
<protein>
    <submittedName>
        <fullName evidence="2">Uncharacterized protein</fullName>
    </submittedName>
</protein>
<evidence type="ECO:0000256" key="1">
    <source>
        <dbReference type="SAM" id="MobiDB-lite"/>
    </source>
</evidence>
<evidence type="ECO:0000313" key="3">
    <source>
        <dbReference type="Proteomes" id="UP000250235"/>
    </source>
</evidence>
<evidence type="ECO:0000313" key="2">
    <source>
        <dbReference type="EMBL" id="KZV36396.1"/>
    </source>
</evidence>
<sequence length="131" mass="14757">MRVKATVTFQMTVEENLVEHLIKVEQNSFTFKKETIPIEYLDLRPRTEHCTTSPTNGIKIGESSEDLFRDRASPEASLPVREHFPRTMSRCKEESTQDTSFLTHQGEASSAYQCPTPDDIARGPDVVVALG</sequence>
<keyword evidence="3" id="KW-1185">Reference proteome</keyword>
<organism evidence="2 3">
    <name type="scientific">Dorcoceras hygrometricum</name>
    <dbReference type="NCBI Taxonomy" id="472368"/>
    <lineage>
        <taxon>Eukaryota</taxon>
        <taxon>Viridiplantae</taxon>
        <taxon>Streptophyta</taxon>
        <taxon>Embryophyta</taxon>
        <taxon>Tracheophyta</taxon>
        <taxon>Spermatophyta</taxon>
        <taxon>Magnoliopsida</taxon>
        <taxon>eudicotyledons</taxon>
        <taxon>Gunneridae</taxon>
        <taxon>Pentapetalae</taxon>
        <taxon>asterids</taxon>
        <taxon>lamiids</taxon>
        <taxon>Lamiales</taxon>
        <taxon>Gesneriaceae</taxon>
        <taxon>Didymocarpoideae</taxon>
        <taxon>Trichosporeae</taxon>
        <taxon>Loxocarpinae</taxon>
        <taxon>Dorcoceras</taxon>
    </lineage>
</organism>
<dbReference type="AlphaFoldDB" id="A0A2Z7BQ27"/>